<name>A0A7W7ZZ69_9ACTN</name>
<comment type="caution">
    <text evidence="1">The sequence shown here is derived from an EMBL/GenBank/DDBJ whole genome shotgun (WGS) entry which is preliminary data.</text>
</comment>
<accession>A0A7W7ZZ69</accession>
<keyword evidence="2" id="KW-1185">Reference proteome</keyword>
<sequence length="164" mass="17279">MTFEEVAGEVHTAISAGELSGDRVVELAVALEGLGVAVPADLDLRTLLTGFARLDTSVRTVQRDLDATALPGRLRVCAPAWGGGWLRVGYGGQASSTGFDPRRSADPLAEVADVAQEIIVEELWTSWPLCPEHGFGLHVNNTPEWVCTGTKHHVVAAVGRLGGG</sequence>
<organism evidence="1 2">
    <name type="scientific">Nonomuraea endophytica</name>
    <dbReference type="NCBI Taxonomy" id="714136"/>
    <lineage>
        <taxon>Bacteria</taxon>
        <taxon>Bacillati</taxon>
        <taxon>Actinomycetota</taxon>
        <taxon>Actinomycetes</taxon>
        <taxon>Streptosporangiales</taxon>
        <taxon>Streptosporangiaceae</taxon>
        <taxon>Nonomuraea</taxon>
    </lineage>
</organism>
<reference evidence="1 2" key="1">
    <citation type="submission" date="2020-08" db="EMBL/GenBank/DDBJ databases">
        <title>Genomic Encyclopedia of Type Strains, Phase IV (KMG-IV): sequencing the most valuable type-strain genomes for metagenomic binning, comparative biology and taxonomic classification.</title>
        <authorList>
            <person name="Goeker M."/>
        </authorList>
    </citation>
    <scope>NUCLEOTIDE SEQUENCE [LARGE SCALE GENOMIC DNA]</scope>
    <source>
        <strain evidence="1 2">DSM 45385</strain>
    </source>
</reference>
<dbReference type="Proteomes" id="UP000568380">
    <property type="component" value="Unassembled WGS sequence"/>
</dbReference>
<protein>
    <submittedName>
        <fullName evidence="1">Uncharacterized protein</fullName>
    </submittedName>
</protein>
<dbReference type="EMBL" id="JACHIN010000002">
    <property type="protein sequence ID" value="MBB5076537.1"/>
    <property type="molecule type" value="Genomic_DNA"/>
</dbReference>
<proteinExistence type="predicted"/>
<evidence type="ECO:0000313" key="2">
    <source>
        <dbReference type="Proteomes" id="UP000568380"/>
    </source>
</evidence>
<dbReference type="AlphaFoldDB" id="A0A7W7ZZ69"/>
<dbReference type="RefSeq" id="WP_184959995.1">
    <property type="nucleotide sequence ID" value="NZ_JACHIN010000002.1"/>
</dbReference>
<gene>
    <name evidence="1" type="ORF">HNR40_002001</name>
</gene>
<evidence type="ECO:0000313" key="1">
    <source>
        <dbReference type="EMBL" id="MBB5076537.1"/>
    </source>
</evidence>